<evidence type="ECO:0000256" key="7">
    <source>
        <dbReference type="ARBA" id="ARBA00022989"/>
    </source>
</evidence>
<keyword evidence="3" id="KW-0813">Transport</keyword>
<keyword evidence="11" id="KW-1185">Reference proteome</keyword>
<feature type="transmembrane region" description="Helical" evidence="9">
    <location>
        <begin position="369"/>
        <end position="389"/>
    </location>
</feature>
<evidence type="ECO:0000256" key="4">
    <source>
        <dbReference type="ARBA" id="ARBA00022475"/>
    </source>
</evidence>
<dbReference type="AlphaFoldDB" id="A0A1I3SS78"/>
<evidence type="ECO:0000256" key="1">
    <source>
        <dbReference type="ARBA" id="ARBA00004651"/>
    </source>
</evidence>
<evidence type="ECO:0000256" key="2">
    <source>
        <dbReference type="ARBA" id="ARBA00008540"/>
    </source>
</evidence>
<feature type="transmembrane region" description="Helical" evidence="9">
    <location>
        <begin position="195"/>
        <end position="211"/>
    </location>
</feature>
<evidence type="ECO:0000313" key="10">
    <source>
        <dbReference type="EMBL" id="SFJ61210.1"/>
    </source>
</evidence>
<dbReference type="RefSeq" id="WP_090679739.1">
    <property type="nucleotide sequence ID" value="NZ_FORU01000011.1"/>
</dbReference>
<feature type="transmembrane region" description="Helical" evidence="9">
    <location>
        <begin position="425"/>
        <end position="444"/>
    </location>
</feature>
<name>A0A1I3SS78_9FLAO</name>
<dbReference type="GO" id="GO:0015818">
    <property type="term" value="P:isoleucine transport"/>
    <property type="evidence" value="ECO:0007669"/>
    <property type="project" value="TreeGrafter"/>
</dbReference>
<feature type="transmembrane region" description="Helical" evidence="9">
    <location>
        <begin position="147"/>
        <end position="165"/>
    </location>
</feature>
<sequence length="448" mass="48058">MSSKKILDGLTIGFALFAMFFGAGNLILPPFLGLNAGADWWSSISGFTLTAILAPFLGILAVLFSGDSFTDLGARINKTLAIVLATLIMLSIGPLVAIPRTAATTFEVGVLSIFPDFNPIWSSILFFAIVLALSISPSKVVDIIGKYLTPLLLVLLTVLVVAGILNPLDTSLLDTHSNQEAFFHGFAEGYQTMDVLASVIFASIIITAAIAKGYTTVQEKTKITIIAGLVAMFCLLFIYGGLVYLGATSGYPMGAHIKRTDLLLHISNGLLGTTGTYALALCIALACLTTAIALTCAVGTFFSQLSRGFLSYRIIVVITCLVSGYLAVNGVDEIISYAFPFLAFIYPITLTLVLYMVVFGRIVKRKAPFVAAILASAVIAALELIAHLSNVFSQKATDPTVWINTQQNIQGFLNSIPLYEYNLPWLLPSAVSFIIVFVVGVLFFKKEE</sequence>
<feature type="transmembrane region" description="Helical" evidence="9">
    <location>
        <begin position="334"/>
        <end position="357"/>
    </location>
</feature>
<feature type="transmembrane region" description="Helical" evidence="9">
    <location>
        <begin position="7"/>
        <end position="28"/>
    </location>
</feature>
<evidence type="ECO:0000256" key="3">
    <source>
        <dbReference type="ARBA" id="ARBA00022448"/>
    </source>
</evidence>
<organism evidence="10 11">
    <name type="scientific">Myroides guanonis</name>
    <dbReference type="NCBI Taxonomy" id="1150112"/>
    <lineage>
        <taxon>Bacteria</taxon>
        <taxon>Pseudomonadati</taxon>
        <taxon>Bacteroidota</taxon>
        <taxon>Flavobacteriia</taxon>
        <taxon>Flavobacteriales</taxon>
        <taxon>Flavobacteriaceae</taxon>
        <taxon>Myroides</taxon>
    </lineage>
</organism>
<dbReference type="NCBIfam" id="TIGR00796">
    <property type="entry name" value="livcs"/>
    <property type="match status" value="1"/>
</dbReference>
<evidence type="ECO:0000256" key="6">
    <source>
        <dbReference type="ARBA" id="ARBA00022970"/>
    </source>
</evidence>
<dbReference type="PANTHER" id="PTHR30588">
    <property type="entry name" value="BRANCHED-CHAIN AMINO ACID TRANSPORT SYSTEM 2 CARRIER PROTEIN"/>
    <property type="match status" value="1"/>
</dbReference>
<dbReference type="GO" id="GO:0005886">
    <property type="term" value="C:plasma membrane"/>
    <property type="evidence" value="ECO:0007669"/>
    <property type="project" value="UniProtKB-SubCell"/>
</dbReference>
<dbReference type="GO" id="GO:0015820">
    <property type="term" value="P:L-leucine transport"/>
    <property type="evidence" value="ECO:0007669"/>
    <property type="project" value="TreeGrafter"/>
</dbReference>
<protein>
    <submittedName>
        <fullName evidence="10">Branched-chain amino acid:cation transporter, LIVCS family</fullName>
    </submittedName>
</protein>
<proteinExistence type="inferred from homology"/>
<dbReference type="GO" id="GO:0005304">
    <property type="term" value="F:L-valine transmembrane transporter activity"/>
    <property type="evidence" value="ECO:0007669"/>
    <property type="project" value="TreeGrafter"/>
</dbReference>
<dbReference type="PANTHER" id="PTHR30588:SF0">
    <property type="entry name" value="BRANCHED-CHAIN AMINO ACID PERMEASE BRNQ"/>
    <property type="match status" value="1"/>
</dbReference>
<keyword evidence="8 9" id="KW-0472">Membrane</keyword>
<dbReference type="GO" id="GO:0015188">
    <property type="term" value="F:L-isoleucine transmembrane transporter activity"/>
    <property type="evidence" value="ECO:0007669"/>
    <property type="project" value="TreeGrafter"/>
</dbReference>
<reference evidence="11" key="1">
    <citation type="submission" date="2016-10" db="EMBL/GenBank/DDBJ databases">
        <authorList>
            <person name="Varghese N."/>
            <person name="Submissions S."/>
        </authorList>
    </citation>
    <scope>NUCLEOTIDE SEQUENCE [LARGE SCALE GENOMIC DNA]</scope>
    <source>
        <strain evidence="11">DSM 26542</strain>
    </source>
</reference>
<dbReference type="Pfam" id="PF05525">
    <property type="entry name" value="Branch_AA_trans"/>
    <property type="match status" value="1"/>
</dbReference>
<dbReference type="InterPro" id="IPR004685">
    <property type="entry name" value="Brnchd-chn_aa_trnsp_Livcs"/>
</dbReference>
<accession>A0A1I3SS78</accession>
<dbReference type="GO" id="GO:0015190">
    <property type="term" value="F:L-leucine transmembrane transporter activity"/>
    <property type="evidence" value="ECO:0007669"/>
    <property type="project" value="TreeGrafter"/>
</dbReference>
<feature type="transmembrane region" description="Helical" evidence="9">
    <location>
        <begin position="309"/>
        <end position="328"/>
    </location>
</feature>
<keyword evidence="6" id="KW-0029">Amino-acid transport</keyword>
<evidence type="ECO:0000256" key="9">
    <source>
        <dbReference type="SAM" id="Phobius"/>
    </source>
</evidence>
<evidence type="ECO:0000256" key="8">
    <source>
        <dbReference type="ARBA" id="ARBA00023136"/>
    </source>
</evidence>
<feature type="transmembrane region" description="Helical" evidence="9">
    <location>
        <begin position="76"/>
        <end position="98"/>
    </location>
</feature>
<comment type="subcellular location">
    <subcellularLocation>
        <location evidence="1">Cell membrane</location>
        <topology evidence="1">Multi-pass membrane protein</topology>
    </subcellularLocation>
</comment>
<keyword evidence="5 9" id="KW-0812">Transmembrane</keyword>
<evidence type="ECO:0000313" key="11">
    <source>
        <dbReference type="Proteomes" id="UP000243887"/>
    </source>
</evidence>
<feature type="transmembrane region" description="Helical" evidence="9">
    <location>
        <begin position="277"/>
        <end position="302"/>
    </location>
</feature>
<dbReference type="OrthoDB" id="9783920at2"/>
<dbReference type="STRING" id="1150112.SAMN04487893_11150"/>
<gene>
    <name evidence="10" type="ORF">SAMN04487893_11150</name>
</gene>
<feature type="transmembrane region" description="Helical" evidence="9">
    <location>
        <begin position="223"/>
        <end position="245"/>
    </location>
</feature>
<feature type="transmembrane region" description="Helical" evidence="9">
    <location>
        <begin position="118"/>
        <end position="135"/>
    </location>
</feature>
<comment type="similarity">
    <text evidence="2">Belongs to the branched chain amino acid transporter family.</text>
</comment>
<dbReference type="Proteomes" id="UP000243887">
    <property type="component" value="Unassembled WGS sequence"/>
</dbReference>
<keyword evidence="4" id="KW-1003">Cell membrane</keyword>
<dbReference type="EMBL" id="FORU01000011">
    <property type="protein sequence ID" value="SFJ61210.1"/>
    <property type="molecule type" value="Genomic_DNA"/>
</dbReference>
<feature type="transmembrane region" description="Helical" evidence="9">
    <location>
        <begin position="40"/>
        <end position="64"/>
    </location>
</feature>
<keyword evidence="7 9" id="KW-1133">Transmembrane helix</keyword>
<evidence type="ECO:0000256" key="5">
    <source>
        <dbReference type="ARBA" id="ARBA00022692"/>
    </source>
</evidence>